<proteinExistence type="predicted"/>
<comment type="caution">
    <text evidence="2">The sequence shown here is derived from an EMBL/GenBank/DDBJ whole genome shotgun (WGS) entry which is preliminary data.</text>
</comment>
<organism evidence="2 3">
    <name type="scientific">Elliptochloris bilobata</name>
    <dbReference type="NCBI Taxonomy" id="381761"/>
    <lineage>
        <taxon>Eukaryota</taxon>
        <taxon>Viridiplantae</taxon>
        <taxon>Chlorophyta</taxon>
        <taxon>core chlorophytes</taxon>
        <taxon>Trebouxiophyceae</taxon>
        <taxon>Trebouxiophyceae incertae sedis</taxon>
        <taxon>Elliptochloris clade</taxon>
        <taxon>Elliptochloris</taxon>
    </lineage>
</organism>
<accession>A0AAW1SCM5</accession>
<dbReference type="PANTHER" id="PTHR47215">
    <property type="match status" value="1"/>
</dbReference>
<feature type="region of interest" description="Disordered" evidence="1">
    <location>
        <begin position="1"/>
        <end position="32"/>
    </location>
</feature>
<evidence type="ECO:0000313" key="2">
    <source>
        <dbReference type="EMBL" id="KAK9843407.1"/>
    </source>
</evidence>
<dbReference type="EMBL" id="JALJOU010000006">
    <property type="protein sequence ID" value="KAK9843407.1"/>
    <property type="molecule type" value="Genomic_DNA"/>
</dbReference>
<dbReference type="Proteomes" id="UP001445335">
    <property type="component" value="Unassembled WGS sequence"/>
</dbReference>
<gene>
    <name evidence="2" type="ORF">WJX81_000670</name>
</gene>
<dbReference type="InterPro" id="IPR039261">
    <property type="entry name" value="FNR_nucleotide-bd"/>
</dbReference>
<dbReference type="SUPFAM" id="SSF52343">
    <property type="entry name" value="Ferredoxin reductase-like, C-terminal NADP-linked domain"/>
    <property type="match status" value="1"/>
</dbReference>
<keyword evidence="3" id="KW-1185">Reference proteome</keyword>
<protein>
    <submittedName>
        <fullName evidence="2">Uncharacterized protein</fullName>
    </submittedName>
</protein>
<evidence type="ECO:0000256" key="1">
    <source>
        <dbReference type="SAM" id="MobiDB-lite"/>
    </source>
</evidence>
<sequence>MLTERAACSQPSCSRPANQRTAPQHSIGGDAFGWRQPRQAWSCRQAAVEEEEDLEQYKDRENWYLPKFSADDAPDWNPGRFVRSRQLAPGLREVVVEAEISRDKVPLRNAYKHVGQRASLRVNSGVEHSLLAASPPHPQALQREALLKARGDIFAGEIKFVKDMISVMAEVALLVGEQEAPEIYNLSGEDAVEVGPFTGAGMDLRGPICGMYRYPTIVMFCEGRGIATARALIEAGADEGGLSLSLRQDVRLYYRAPNEDSLCYRELYEEWRQRFNVVVATSTRDTFQEMFDDDDTLAYEPGTTAAVVMCGGDEEAEAAALEVCKEAEIEVITTDSKEMLKSVYITKGSEGPVKSNRKKDDAAAESA</sequence>
<name>A0AAW1SCM5_9CHLO</name>
<dbReference type="PANTHER" id="PTHR47215:SF3">
    <property type="entry name" value="FAD-BINDING FR-TYPE DOMAIN-CONTAINING PROTEIN"/>
    <property type="match status" value="1"/>
</dbReference>
<feature type="compositionally biased region" description="Polar residues" evidence="1">
    <location>
        <begin position="9"/>
        <end position="24"/>
    </location>
</feature>
<evidence type="ECO:0000313" key="3">
    <source>
        <dbReference type="Proteomes" id="UP001445335"/>
    </source>
</evidence>
<dbReference type="AlphaFoldDB" id="A0AAW1SCM5"/>
<dbReference type="Gene3D" id="3.40.50.80">
    <property type="entry name" value="Nucleotide-binding domain of ferredoxin-NADP reductase (FNR) module"/>
    <property type="match status" value="1"/>
</dbReference>
<reference evidence="2 3" key="1">
    <citation type="journal article" date="2024" name="Nat. Commun.">
        <title>Phylogenomics reveals the evolutionary origins of lichenization in chlorophyte algae.</title>
        <authorList>
            <person name="Puginier C."/>
            <person name="Libourel C."/>
            <person name="Otte J."/>
            <person name="Skaloud P."/>
            <person name="Haon M."/>
            <person name="Grisel S."/>
            <person name="Petersen M."/>
            <person name="Berrin J.G."/>
            <person name="Delaux P.M."/>
            <person name="Dal Grande F."/>
            <person name="Keller J."/>
        </authorList>
    </citation>
    <scope>NUCLEOTIDE SEQUENCE [LARGE SCALE GENOMIC DNA]</scope>
    <source>
        <strain evidence="2 3">SAG 245.80</strain>
    </source>
</reference>